<evidence type="ECO:0000313" key="2">
    <source>
        <dbReference type="Proteomes" id="UP000072530"/>
    </source>
</evidence>
<dbReference type="Proteomes" id="UP000072530">
    <property type="component" value="Unassembled WGS sequence"/>
</dbReference>
<sequence>MNRDKKPGMETVKIGGIVYEVSKEPDLQGKSGEWGHSEYKTGKIVLDDSTSQQIEDQTLIHEIAHGILVEAGYVQHEEEQADRIGKILYQVLTDNDFSWLWKGGTNG</sequence>
<gene>
    <name evidence="1" type="ORF">ERS132393_00060</name>
</gene>
<evidence type="ECO:0000313" key="1">
    <source>
        <dbReference type="EMBL" id="CYU26286.1"/>
    </source>
</evidence>
<accession>A0A0Z8CJM2</accession>
<dbReference type="AlphaFoldDB" id="A0A0Z8CJM2"/>
<dbReference type="EMBL" id="FIGG01000001">
    <property type="protein sequence ID" value="CYU26286.1"/>
    <property type="molecule type" value="Genomic_DNA"/>
</dbReference>
<reference evidence="1 2" key="1">
    <citation type="submission" date="2016-02" db="EMBL/GenBank/DDBJ databases">
        <authorList>
            <consortium name="Pathogen Informatics"/>
        </authorList>
    </citation>
    <scope>NUCLEOTIDE SEQUENCE [LARGE SCALE GENOMIC DNA]</scope>
    <source>
        <strain evidence="1 2">LSS31</strain>
    </source>
</reference>
<proteinExistence type="predicted"/>
<name>A0A0Z8CJM2_STRSU</name>
<dbReference type="RefSeq" id="WP_044669168.1">
    <property type="nucleotide sequence ID" value="NZ_CEDJ01000003.1"/>
</dbReference>
<organism evidence="1 2">
    <name type="scientific">Streptococcus suis</name>
    <dbReference type="NCBI Taxonomy" id="1307"/>
    <lineage>
        <taxon>Bacteria</taxon>
        <taxon>Bacillati</taxon>
        <taxon>Bacillota</taxon>
        <taxon>Bacilli</taxon>
        <taxon>Lactobacillales</taxon>
        <taxon>Streptococcaceae</taxon>
        <taxon>Streptococcus</taxon>
    </lineage>
</organism>
<protein>
    <submittedName>
        <fullName evidence="1">Phage protein</fullName>
    </submittedName>
</protein>